<protein>
    <submittedName>
        <fullName evidence="1">Uncharacterized protein</fullName>
    </submittedName>
</protein>
<accession>A0A840CSQ3</accession>
<dbReference type="AlphaFoldDB" id="A0A840CSQ3"/>
<sequence>MNEEFKNVLFLLCGLASLREVSFSNLIMLERSEASKKERSFVPQDDKRQIKN</sequence>
<organism evidence="1 2">
    <name type="scientific">Dysgonomonas hofstadii</name>
    <dbReference type="NCBI Taxonomy" id="637886"/>
    <lineage>
        <taxon>Bacteria</taxon>
        <taxon>Pseudomonadati</taxon>
        <taxon>Bacteroidota</taxon>
        <taxon>Bacteroidia</taxon>
        <taxon>Bacteroidales</taxon>
        <taxon>Dysgonomonadaceae</taxon>
        <taxon>Dysgonomonas</taxon>
    </lineage>
</organism>
<proteinExistence type="predicted"/>
<comment type="caution">
    <text evidence="1">The sequence shown here is derived from an EMBL/GenBank/DDBJ whole genome shotgun (WGS) entry which is preliminary data.</text>
</comment>
<dbReference type="Proteomes" id="UP000555103">
    <property type="component" value="Unassembled WGS sequence"/>
</dbReference>
<evidence type="ECO:0000313" key="2">
    <source>
        <dbReference type="Proteomes" id="UP000555103"/>
    </source>
</evidence>
<reference evidence="1 2" key="1">
    <citation type="submission" date="2020-08" db="EMBL/GenBank/DDBJ databases">
        <title>Genomic Encyclopedia of Type Strains, Phase IV (KMG-IV): sequencing the most valuable type-strain genomes for metagenomic binning, comparative biology and taxonomic classification.</title>
        <authorList>
            <person name="Goeker M."/>
        </authorList>
    </citation>
    <scope>NUCLEOTIDE SEQUENCE [LARGE SCALE GENOMIC DNA]</scope>
    <source>
        <strain evidence="1 2">DSM 104969</strain>
    </source>
</reference>
<keyword evidence="2" id="KW-1185">Reference proteome</keyword>
<dbReference type="EMBL" id="JACIEP010000011">
    <property type="protein sequence ID" value="MBB4037158.1"/>
    <property type="molecule type" value="Genomic_DNA"/>
</dbReference>
<evidence type="ECO:0000313" key="1">
    <source>
        <dbReference type="EMBL" id="MBB4037158.1"/>
    </source>
</evidence>
<name>A0A840CSQ3_9BACT</name>
<gene>
    <name evidence="1" type="ORF">GGR21_003073</name>
</gene>